<evidence type="ECO:0000256" key="5">
    <source>
        <dbReference type="ARBA" id="ARBA00022989"/>
    </source>
</evidence>
<comment type="subcellular location">
    <subcellularLocation>
        <location evidence="1">Cell membrane</location>
        <topology evidence="1">Multi-pass membrane protein</topology>
    </subcellularLocation>
</comment>
<dbReference type="Proteomes" id="UP000297295">
    <property type="component" value="Unassembled WGS sequence"/>
</dbReference>
<dbReference type="InterPro" id="IPR035906">
    <property type="entry name" value="MetI-like_sf"/>
</dbReference>
<proteinExistence type="predicted"/>
<evidence type="ECO:0000256" key="3">
    <source>
        <dbReference type="ARBA" id="ARBA00022475"/>
    </source>
</evidence>
<dbReference type="InterPro" id="IPR010065">
    <property type="entry name" value="AA_ABC_transptr_permease_3TM"/>
</dbReference>
<evidence type="ECO:0000313" key="8">
    <source>
        <dbReference type="EMBL" id="TGC07506.1"/>
    </source>
</evidence>
<name>A0A4E0PT73_9EURY</name>
<comment type="caution">
    <text evidence="8">The sequence shown here is derived from an EMBL/GenBank/DDBJ whole genome shotgun (WGS) entry which is preliminary data.</text>
</comment>
<dbReference type="GO" id="GO:0022857">
    <property type="term" value="F:transmembrane transporter activity"/>
    <property type="evidence" value="ECO:0007669"/>
    <property type="project" value="InterPro"/>
</dbReference>
<keyword evidence="4 7" id="KW-0812">Transmembrane</keyword>
<keyword evidence="3" id="KW-1003">Cell membrane</keyword>
<dbReference type="RefSeq" id="WP_135390354.1">
    <property type="nucleotide sequence ID" value="NZ_PGGK01000014.1"/>
</dbReference>
<dbReference type="OrthoDB" id="60458at2157"/>
<evidence type="ECO:0000256" key="1">
    <source>
        <dbReference type="ARBA" id="ARBA00004651"/>
    </source>
</evidence>
<evidence type="ECO:0000313" key="9">
    <source>
        <dbReference type="Proteomes" id="UP000297295"/>
    </source>
</evidence>
<gene>
    <name evidence="8" type="ORF">CUN85_10990</name>
</gene>
<keyword evidence="6 7" id="KW-0472">Membrane</keyword>
<reference evidence="8 9" key="1">
    <citation type="submission" date="2017-11" db="EMBL/GenBank/DDBJ databases">
        <title>Isolation and Characterization of Methanogenic Archaea from Saline Meromictic Lake at Siberia.</title>
        <authorList>
            <person name="Shen Y."/>
            <person name="Huang H.-H."/>
            <person name="Lai M.-C."/>
            <person name="Chen S.-C."/>
        </authorList>
    </citation>
    <scope>NUCLEOTIDE SEQUENCE [LARGE SCALE GENOMIC DNA]</scope>
    <source>
        <strain evidence="8 9">SY-01</strain>
    </source>
</reference>
<organism evidence="8 9">
    <name type="scientific">Methanolobus halotolerans</name>
    <dbReference type="NCBI Taxonomy" id="2052935"/>
    <lineage>
        <taxon>Archaea</taxon>
        <taxon>Methanobacteriati</taxon>
        <taxon>Methanobacteriota</taxon>
        <taxon>Stenosarchaea group</taxon>
        <taxon>Methanomicrobia</taxon>
        <taxon>Methanosarcinales</taxon>
        <taxon>Methanosarcinaceae</taxon>
        <taxon>Methanolobus</taxon>
    </lineage>
</organism>
<dbReference type="NCBIfam" id="TIGR01726">
    <property type="entry name" value="HEQRo_perm_3TM"/>
    <property type="match status" value="1"/>
</dbReference>
<sequence length="61" mass="6962">MIMGTITGLGKLSKKILFQYPGVIYVDFIRSTPLLVQILLFYYGLPGLYSRRKLITEHPTS</sequence>
<evidence type="ECO:0000256" key="2">
    <source>
        <dbReference type="ARBA" id="ARBA00022448"/>
    </source>
</evidence>
<evidence type="ECO:0000256" key="4">
    <source>
        <dbReference type="ARBA" id="ARBA00022692"/>
    </source>
</evidence>
<dbReference type="GO" id="GO:0043190">
    <property type="term" value="C:ATP-binding cassette (ABC) transporter complex"/>
    <property type="evidence" value="ECO:0007669"/>
    <property type="project" value="InterPro"/>
</dbReference>
<dbReference type="SUPFAM" id="SSF161098">
    <property type="entry name" value="MetI-like"/>
    <property type="match status" value="1"/>
</dbReference>
<accession>A0A4E0PT73</accession>
<evidence type="ECO:0000256" key="7">
    <source>
        <dbReference type="SAM" id="Phobius"/>
    </source>
</evidence>
<evidence type="ECO:0008006" key="10">
    <source>
        <dbReference type="Google" id="ProtNLM"/>
    </source>
</evidence>
<evidence type="ECO:0000256" key="6">
    <source>
        <dbReference type="ARBA" id="ARBA00023136"/>
    </source>
</evidence>
<feature type="transmembrane region" description="Helical" evidence="7">
    <location>
        <begin position="22"/>
        <end position="45"/>
    </location>
</feature>
<keyword evidence="9" id="KW-1185">Reference proteome</keyword>
<keyword evidence="5 7" id="KW-1133">Transmembrane helix</keyword>
<dbReference type="EMBL" id="PGGK01000014">
    <property type="protein sequence ID" value="TGC07506.1"/>
    <property type="molecule type" value="Genomic_DNA"/>
</dbReference>
<protein>
    <recommendedName>
        <fullName evidence="10">Polar amino acid transport system permease protein</fullName>
    </recommendedName>
</protein>
<dbReference type="AlphaFoldDB" id="A0A4E0PT73"/>
<dbReference type="Gene3D" id="1.10.3720.10">
    <property type="entry name" value="MetI-like"/>
    <property type="match status" value="1"/>
</dbReference>
<keyword evidence="2" id="KW-0813">Transport</keyword>